<dbReference type="AlphaFoldDB" id="A0A318ZLB6"/>
<dbReference type="EMBL" id="KZ821224">
    <property type="protein sequence ID" value="PYH47545.1"/>
    <property type="molecule type" value="Genomic_DNA"/>
</dbReference>
<keyword evidence="3" id="KW-1185">Reference proteome</keyword>
<evidence type="ECO:0000313" key="2">
    <source>
        <dbReference type="EMBL" id="PYH47545.1"/>
    </source>
</evidence>
<feature type="region of interest" description="Disordered" evidence="1">
    <location>
        <begin position="55"/>
        <end position="98"/>
    </location>
</feature>
<proteinExistence type="predicted"/>
<dbReference type="Proteomes" id="UP000248349">
    <property type="component" value="Unassembled WGS sequence"/>
</dbReference>
<organism evidence="2 3">
    <name type="scientific">Aspergillus saccharolyticus JOP 1030-1</name>
    <dbReference type="NCBI Taxonomy" id="1450539"/>
    <lineage>
        <taxon>Eukaryota</taxon>
        <taxon>Fungi</taxon>
        <taxon>Dikarya</taxon>
        <taxon>Ascomycota</taxon>
        <taxon>Pezizomycotina</taxon>
        <taxon>Eurotiomycetes</taxon>
        <taxon>Eurotiomycetidae</taxon>
        <taxon>Eurotiales</taxon>
        <taxon>Aspergillaceae</taxon>
        <taxon>Aspergillus</taxon>
        <taxon>Aspergillus subgen. Circumdati</taxon>
    </lineage>
</organism>
<evidence type="ECO:0000313" key="3">
    <source>
        <dbReference type="Proteomes" id="UP000248349"/>
    </source>
</evidence>
<name>A0A318ZLB6_9EURO</name>
<gene>
    <name evidence="2" type="ORF">BP01DRAFT_410424</name>
</gene>
<dbReference type="GeneID" id="37080103"/>
<accession>A0A318ZLB6</accession>
<reference evidence="2 3" key="1">
    <citation type="submission" date="2016-12" db="EMBL/GenBank/DDBJ databases">
        <title>The genomes of Aspergillus section Nigri reveals drivers in fungal speciation.</title>
        <authorList>
            <consortium name="DOE Joint Genome Institute"/>
            <person name="Vesth T.C."/>
            <person name="Nybo J."/>
            <person name="Theobald S."/>
            <person name="Brandl J."/>
            <person name="Frisvad J.C."/>
            <person name="Nielsen K.F."/>
            <person name="Lyhne E.K."/>
            <person name="Kogle M.E."/>
            <person name="Kuo A."/>
            <person name="Riley R."/>
            <person name="Clum A."/>
            <person name="Nolan M."/>
            <person name="Lipzen A."/>
            <person name="Salamov A."/>
            <person name="Henrissat B."/>
            <person name="Wiebenga A."/>
            <person name="De Vries R.P."/>
            <person name="Grigoriev I.V."/>
            <person name="Mortensen U.H."/>
            <person name="Andersen M.R."/>
            <person name="Baker S.E."/>
        </authorList>
    </citation>
    <scope>NUCLEOTIDE SEQUENCE [LARGE SCALE GENOMIC DNA]</scope>
    <source>
        <strain evidence="2 3">JOP 1030-1</strain>
    </source>
</reference>
<dbReference type="RefSeq" id="XP_025433527.1">
    <property type="nucleotide sequence ID" value="XM_025578874.1"/>
</dbReference>
<sequence length="287" mass="32445">MQSFCVTEGCLAFLPRGKVRGNRGSSMVFRVRWAFLTSDHCIQRKQHVQHNPIQVSRPTSLPTTNGDISAPVSSQIPTPSSWCGRRATGDRGRGTQTEYGVPSLQKTINPADCRILPNYRFMEPTNLIDPGWIQPHLKEEEVHWQFRRDACVFAAHGSLLGEVIAFNQSRLSRMGDCYFTALPKGNMNDPPEWFFTCLMPASESSACCSIDSSGRPIQDLLRLLGEDSPVLDVIHLFLNRQVTRAENMIQRSNLRKQSSGRLKNMDKQTTLKQLPYCTRVPRTSQYT</sequence>
<protein>
    <submittedName>
        <fullName evidence="2">Uncharacterized protein</fullName>
    </submittedName>
</protein>
<feature type="compositionally biased region" description="Polar residues" evidence="1">
    <location>
        <begin position="55"/>
        <end position="81"/>
    </location>
</feature>
<evidence type="ECO:0000256" key="1">
    <source>
        <dbReference type="SAM" id="MobiDB-lite"/>
    </source>
</evidence>